<dbReference type="HAMAP" id="MF_00050">
    <property type="entry name" value="EF_Ts"/>
    <property type="match status" value="1"/>
</dbReference>
<evidence type="ECO:0000313" key="11">
    <source>
        <dbReference type="Proteomes" id="UP000594468"/>
    </source>
</evidence>
<dbReference type="NCBIfam" id="TIGR00116">
    <property type="entry name" value="tsf"/>
    <property type="match status" value="1"/>
</dbReference>
<dbReference type="CDD" id="cd14275">
    <property type="entry name" value="UBA_EF-Ts"/>
    <property type="match status" value="1"/>
</dbReference>
<dbReference type="InterPro" id="IPR015940">
    <property type="entry name" value="UBA"/>
</dbReference>
<feature type="region of interest" description="Involved in Mg(2+) ion dislocation from EF-Tu" evidence="6">
    <location>
        <begin position="84"/>
        <end position="87"/>
    </location>
</feature>
<evidence type="ECO:0000256" key="8">
    <source>
        <dbReference type="RuleBase" id="RU000643"/>
    </source>
</evidence>
<dbReference type="PROSITE" id="PS01127">
    <property type="entry name" value="EF_TS_2"/>
    <property type="match status" value="1"/>
</dbReference>
<dbReference type="Pfam" id="PF00889">
    <property type="entry name" value="EF_TS"/>
    <property type="match status" value="1"/>
</dbReference>
<dbReference type="Gene3D" id="3.30.479.20">
    <property type="entry name" value="Elongation factor Ts, dimerisation domain"/>
    <property type="match status" value="1"/>
</dbReference>
<feature type="domain" description="UBA" evidence="9">
    <location>
        <begin position="5"/>
        <end position="43"/>
    </location>
</feature>
<comment type="similarity">
    <text evidence="1 6 7">Belongs to the EF-Ts family.</text>
</comment>
<evidence type="ECO:0000256" key="3">
    <source>
        <dbReference type="ARBA" id="ARBA00022768"/>
    </source>
</evidence>
<dbReference type="InterPro" id="IPR036402">
    <property type="entry name" value="EF-Ts_dimer_sf"/>
</dbReference>
<dbReference type="SUPFAM" id="SSF54713">
    <property type="entry name" value="Elongation factor Ts (EF-Ts), dimerisation domain"/>
    <property type="match status" value="1"/>
</dbReference>
<dbReference type="InterPro" id="IPR018101">
    <property type="entry name" value="Transl_elong_Ts_CS"/>
</dbReference>
<evidence type="ECO:0000256" key="5">
    <source>
        <dbReference type="ARBA" id="ARBA00025453"/>
    </source>
</evidence>
<name>A0A7S8EAM9_9CHLR</name>
<dbReference type="FunFam" id="1.10.286.20:FF:000001">
    <property type="entry name" value="Elongation factor Ts"/>
    <property type="match status" value="1"/>
</dbReference>
<keyword evidence="3 6" id="KW-0251">Elongation factor</keyword>
<dbReference type="PANTHER" id="PTHR11741:SF0">
    <property type="entry name" value="ELONGATION FACTOR TS, MITOCHONDRIAL"/>
    <property type="match status" value="1"/>
</dbReference>
<dbReference type="SUPFAM" id="SSF46934">
    <property type="entry name" value="UBA-like"/>
    <property type="match status" value="1"/>
</dbReference>
<dbReference type="RefSeq" id="WP_195171491.1">
    <property type="nucleotide sequence ID" value="NZ_CP062983.1"/>
</dbReference>
<keyword evidence="6" id="KW-0963">Cytoplasm</keyword>
<dbReference type="FunFam" id="1.10.8.10:FF:000001">
    <property type="entry name" value="Elongation factor Ts"/>
    <property type="match status" value="1"/>
</dbReference>
<evidence type="ECO:0000256" key="1">
    <source>
        <dbReference type="ARBA" id="ARBA00005532"/>
    </source>
</evidence>
<dbReference type="PANTHER" id="PTHR11741">
    <property type="entry name" value="ELONGATION FACTOR TS"/>
    <property type="match status" value="1"/>
</dbReference>
<dbReference type="GO" id="GO:0003746">
    <property type="term" value="F:translation elongation factor activity"/>
    <property type="evidence" value="ECO:0007669"/>
    <property type="project" value="UniProtKB-UniRule"/>
</dbReference>
<keyword evidence="4 6" id="KW-0648">Protein biosynthesis</keyword>
<organism evidence="10 11">
    <name type="scientific">Phototrophicus methaneseepsis</name>
    <dbReference type="NCBI Taxonomy" id="2710758"/>
    <lineage>
        <taxon>Bacteria</taxon>
        <taxon>Bacillati</taxon>
        <taxon>Chloroflexota</taxon>
        <taxon>Candidatus Thermofontia</taxon>
        <taxon>Phototrophicales</taxon>
        <taxon>Phototrophicaceae</taxon>
        <taxon>Phototrophicus</taxon>
    </lineage>
</organism>
<proteinExistence type="inferred from homology"/>
<dbReference type="InterPro" id="IPR009060">
    <property type="entry name" value="UBA-like_sf"/>
</dbReference>
<evidence type="ECO:0000313" key="10">
    <source>
        <dbReference type="EMBL" id="QPC83424.1"/>
    </source>
</evidence>
<dbReference type="Gene3D" id="1.10.8.10">
    <property type="entry name" value="DNA helicase RuvA subunit, C-terminal domain"/>
    <property type="match status" value="1"/>
</dbReference>
<comment type="function">
    <text evidence="5 6 7">Associates with the EF-Tu.GDP complex and induces the exchange of GDP to GTP. It remains bound to the aminoacyl-tRNA.EF-Tu.GTP complex up to the GTP hydrolysis stage on the ribosome.</text>
</comment>
<comment type="subcellular location">
    <subcellularLocation>
        <location evidence="6 8">Cytoplasm</location>
    </subcellularLocation>
</comment>
<keyword evidence="11" id="KW-1185">Reference proteome</keyword>
<dbReference type="Gene3D" id="1.10.286.20">
    <property type="match status" value="1"/>
</dbReference>
<dbReference type="KEGG" id="pmet:G4Y79_03310"/>
<evidence type="ECO:0000256" key="4">
    <source>
        <dbReference type="ARBA" id="ARBA00022917"/>
    </source>
</evidence>
<dbReference type="SMART" id="SM00165">
    <property type="entry name" value="UBA"/>
    <property type="match status" value="1"/>
</dbReference>
<dbReference type="InterPro" id="IPR014039">
    <property type="entry name" value="Transl_elong_EFTs/EF1B_dimer"/>
</dbReference>
<dbReference type="InterPro" id="IPR001816">
    <property type="entry name" value="Transl_elong_EFTs/EF1B"/>
</dbReference>
<dbReference type="GO" id="GO:0005737">
    <property type="term" value="C:cytoplasm"/>
    <property type="evidence" value="ECO:0007669"/>
    <property type="project" value="UniProtKB-SubCell"/>
</dbReference>
<evidence type="ECO:0000256" key="6">
    <source>
        <dbReference type="HAMAP-Rule" id="MF_00050"/>
    </source>
</evidence>
<dbReference type="EMBL" id="CP062983">
    <property type="protein sequence ID" value="QPC83424.1"/>
    <property type="molecule type" value="Genomic_DNA"/>
</dbReference>
<evidence type="ECO:0000256" key="2">
    <source>
        <dbReference type="ARBA" id="ARBA00016956"/>
    </source>
</evidence>
<dbReference type="AlphaFoldDB" id="A0A7S8EAM9"/>
<evidence type="ECO:0000259" key="9">
    <source>
        <dbReference type="SMART" id="SM00165"/>
    </source>
</evidence>
<dbReference type="Proteomes" id="UP000594468">
    <property type="component" value="Chromosome"/>
</dbReference>
<protein>
    <recommendedName>
        <fullName evidence="2 6">Elongation factor Ts</fullName>
        <shortName evidence="6">EF-Ts</shortName>
    </recommendedName>
</protein>
<reference evidence="10 11" key="1">
    <citation type="submission" date="2020-02" db="EMBL/GenBank/DDBJ databases">
        <authorList>
            <person name="Zheng R.K."/>
            <person name="Sun C.M."/>
        </authorList>
    </citation>
    <scope>NUCLEOTIDE SEQUENCE [LARGE SCALE GENOMIC DNA]</scope>
    <source>
        <strain evidence="11">rifampicinis</strain>
    </source>
</reference>
<sequence>MAGITAAMVKELREMTGAGPLDCKKALEENDGDLQKAAEYLREKGIAKAQKKLGKGRTMNEGVVEVYQHFNKRLAVIVEVNCETDFVANTDQFQSFAKDVALHISSMRPHYVKREDVPADKLEYERNLQLRAEDLEGKPENIKEKIVEGRLDKWFKDIVLMEQEFLKDDSKTIAQLLEETVAAIGESVQISRFSVFALGEDDEDAGEEE</sequence>
<evidence type="ECO:0000256" key="7">
    <source>
        <dbReference type="RuleBase" id="RU000642"/>
    </source>
</evidence>
<accession>A0A7S8EAM9</accession>
<gene>
    <name evidence="6 10" type="primary">tsf</name>
    <name evidence="10" type="ORF">G4Y79_03310</name>
</gene>